<protein>
    <submittedName>
        <fullName evidence="1">Uncharacterized protein</fullName>
    </submittedName>
</protein>
<dbReference type="SUPFAM" id="SSF56935">
    <property type="entry name" value="Porins"/>
    <property type="match status" value="1"/>
</dbReference>
<proteinExistence type="predicted"/>
<name>A0A3B0UX26_9ZZZZ</name>
<organism evidence="1">
    <name type="scientific">hydrothermal vent metagenome</name>
    <dbReference type="NCBI Taxonomy" id="652676"/>
    <lineage>
        <taxon>unclassified sequences</taxon>
        <taxon>metagenomes</taxon>
        <taxon>ecological metagenomes</taxon>
    </lineage>
</organism>
<evidence type="ECO:0000313" key="1">
    <source>
        <dbReference type="EMBL" id="VAW35668.1"/>
    </source>
</evidence>
<dbReference type="EMBL" id="UOEZ01000033">
    <property type="protein sequence ID" value="VAW35668.1"/>
    <property type="molecule type" value="Genomic_DNA"/>
</dbReference>
<dbReference type="AlphaFoldDB" id="A0A3B0UX26"/>
<accession>A0A3B0UX26</accession>
<dbReference type="Gene3D" id="2.60.120.260">
    <property type="entry name" value="Galactose-binding domain-like"/>
    <property type="match status" value="1"/>
</dbReference>
<gene>
    <name evidence="1" type="ORF">MNBD_DELTA02-1156</name>
</gene>
<sequence>MTIRPLLLAAVVATTVFFAGYDVSLAAIGARASISNNEVTTVKAGVETTSSTKVNSYNVDFQKQLTNTISLNGDLRWINTLVNKDGVETETRSSYPVFTLSYSPPAQYNLRLGYNRTESSPSQGDRITTSNMNAGFALPASRLPSLNLSYNKSTTEDHATVQQVNTVNTTIRGATSYDFKYRGADASVNYSYSLTTIKDNVGETTSLTPSHLFSTGLSRDFLDGKLKTSMNYGFDLRETTTESIGSASRFEQIVGAASGLEFGYPVGGPNPLTMTGEPQLIDNDRSSPVVPSSVGDPSIDLSVSNWNMGLGFSSIQAIHELNLYVTTSLSSIIVSGYNFGWQVYSSNNNVTWTLLAGATSTYNSVFSRFEFSFGEVSARYFKVVNTLSPPVLGDIEVTEITALGYALATPKNSFKTTTTRNFTGLTLAYMPTKRLNLGMSVYLDTTNRGSDGSVDVETKNSLYGLNGSYIIIPRYLNFTSTYASTRTEPSDGEKGETNSYTTTFSTTPLDTVSANISYLVTENLLGGTVQSNQKSINTSAFMAVYTGIDLNLGATAATTDTPLSDTVTDSRSYRWGLKLRPWKPIVIIINSNTSMSDSKQNGVATSSTLKNFDMNISYTPSRTLYMSADFDFEPEPTSIYSVTWTPSRAIQWTFRYNSNDTDNGVATDLSWYPFRPISLQAGYTVTWVDNATNDQTETLFTRATIRF</sequence>
<reference evidence="1" key="1">
    <citation type="submission" date="2018-06" db="EMBL/GenBank/DDBJ databases">
        <authorList>
            <person name="Zhirakovskaya E."/>
        </authorList>
    </citation>
    <scope>NUCLEOTIDE SEQUENCE</scope>
</reference>